<reference evidence="1 2" key="1">
    <citation type="submission" date="2018-06" db="EMBL/GenBank/DDBJ databases">
        <title>Draft sequence of Acidithiobacillus ferrooxidans CCM 4253.</title>
        <authorList>
            <person name="Moya-Beltran A."/>
            <person name="Castro M."/>
            <person name="Covarrubias P.C."/>
            <person name="Issotta F."/>
            <person name="Janiczek O."/>
            <person name="Mandl M."/>
            <person name="Kucera J."/>
            <person name="Quatrini R."/>
        </authorList>
    </citation>
    <scope>NUCLEOTIDE SEQUENCE [LARGE SCALE GENOMIC DNA]</scope>
    <source>
        <strain evidence="1 2">CCM 4253</strain>
    </source>
</reference>
<dbReference type="Proteomes" id="UP000248886">
    <property type="component" value="Unassembled WGS sequence"/>
</dbReference>
<dbReference type="AlphaFoldDB" id="A0A2W1K4Z7"/>
<dbReference type="OMA" id="NSDGGYW"/>
<dbReference type="RefSeq" id="WP_012536788.1">
    <property type="nucleotide sequence ID" value="NZ_AP025160.1"/>
</dbReference>
<dbReference type="Pfam" id="PF09411">
    <property type="entry name" value="PagL"/>
    <property type="match status" value="1"/>
</dbReference>
<accession>A0A2W1K4Z7</accession>
<comment type="caution">
    <text evidence="1">The sequence shown here is derived from an EMBL/GenBank/DDBJ whole genome shotgun (WGS) entry which is preliminary data.</text>
</comment>
<name>A0A2W1K4Z7_ACIFR</name>
<evidence type="ECO:0000313" key="1">
    <source>
        <dbReference type="EMBL" id="PZD81560.1"/>
    </source>
</evidence>
<sequence length="180" mass="19274">MRLPFFTVPQWLRILGLVTLFSVAPSAWAVTLMPSGAPYLSVGAGAFNLVGAVDDAGYNHTPAEFNAEYQSGFRFYGIGYMLGLLANTDGGVDGYGGLYADLALTPHWILTPEAAVSGYSQGNSKNMGSNFLFRLELGLAYQMDDGGRLGLKIAHLSNGDLYTSNPGENELLVTYSFPLS</sequence>
<dbReference type="Gene3D" id="2.40.160.20">
    <property type="match status" value="1"/>
</dbReference>
<protein>
    <submittedName>
        <fullName evidence="1">Acyloxyacyl hydrolase</fullName>
    </submittedName>
</protein>
<dbReference type="GO" id="GO:0016787">
    <property type="term" value="F:hydrolase activity"/>
    <property type="evidence" value="ECO:0007669"/>
    <property type="project" value="UniProtKB-KW"/>
</dbReference>
<gene>
    <name evidence="1" type="ORF">DN052_00290</name>
</gene>
<dbReference type="InterPro" id="IPR018550">
    <property type="entry name" value="Lipid-A_deacylase-rel"/>
</dbReference>
<proteinExistence type="predicted"/>
<organism evidence="1 2">
    <name type="scientific">Acidithiobacillus ferrooxidans</name>
    <name type="common">Thiobacillus ferrooxidans</name>
    <dbReference type="NCBI Taxonomy" id="920"/>
    <lineage>
        <taxon>Bacteria</taxon>
        <taxon>Pseudomonadati</taxon>
        <taxon>Pseudomonadota</taxon>
        <taxon>Acidithiobacillia</taxon>
        <taxon>Acidithiobacillales</taxon>
        <taxon>Acidithiobacillaceae</taxon>
        <taxon>Acidithiobacillus</taxon>
    </lineage>
</organism>
<dbReference type="EMBL" id="QKQP01000001">
    <property type="protein sequence ID" value="PZD81560.1"/>
    <property type="molecule type" value="Genomic_DNA"/>
</dbReference>
<dbReference type="GeneID" id="65280997"/>
<evidence type="ECO:0000313" key="2">
    <source>
        <dbReference type="Proteomes" id="UP000248886"/>
    </source>
</evidence>
<keyword evidence="1" id="KW-0378">Hydrolase</keyword>
<dbReference type="OrthoDB" id="6199047at2"/>